<name>Q0A525_ALKEH</name>
<dbReference type="HOGENOM" id="CLU_000445_90_1_6"/>
<dbReference type="PRINTS" id="PR00038">
    <property type="entry name" value="HTHLUXR"/>
</dbReference>
<evidence type="ECO:0000256" key="2">
    <source>
        <dbReference type="ARBA" id="ARBA00023125"/>
    </source>
</evidence>
<dbReference type="KEGG" id="aeh:Mlg_2722"/>
<dbReference type="SMART" id="SM00448">
    <property type="entry name" value="REC"/>
    <property type="match status" value="1"/>
</dbReference>
<evidence type="ECO:0000256" key="3">
    <source>
        <dbReference type="PROSITE-ProRule" id="PRU00169"/>
    </source>
</evidence>
<keyword evidence="2" id="KW-0238">DNA-binding</keyword>
<dbReference type="CDD" id="cd17535">
    <property type="entry name" value="REC_NarL-like"/>
    <property type="match status" value="1"/>
</dbReference>
<dbReference type="Proteomes" id="UP000001962">
    <property type="component" value="Chromosome"/>
</dbReference>
<reference evidence="7" key="1">
    <citation type="submission" date="2006-08" db="EMBL/GenBank/DDBJ databases">
        <title>Complete sequence of Alkalilimnicola ehrilichei MLHE-1.</title>
        <authorList>
            <person name="Copeland A."/>
            <person name="Lucas S."/>
            <person name="Lapidus A."/>
            <person name="Barry K."/>
            <person name="Detter J.C."/>
            <person name="Glavina del Rio T."/>
            <person name="Hammon N."/>
            <person name="Israni S."/>
            <person name="Dalin E."/>
            <person name="Tice H."/>
            <person name="Pitluck S."/>
            <person name="Sims D."/>
            <person name="Brettin T."/>
            <person name="Bruce D."/>
            <person name="Han C."/>
            <person name="Tapia R."/>
            <person name="Gilna P."/>
            <person name="Schmutz J."/>
            <person name="Larimer F."/>
            <person name="Land M."/>
            <person name="Hauser L."/>
            <person name="Kyrpides N."/>
            <person name="Mikhailova N."/>
            <person name="Oremland R.S."/>
            <person name="Hoeft S.E."/>
            <person name="Switzer-Blum J."/>
            <person name="Kulp T."/>
            <person name="King G."/>
            <person name="Tabita R."/>
            <person name="Witte B."/>
            <person name="Santini J.M."/>
            <person name="Basu P."/>
            <person name="Hollibaugh J.T."/>
            <person name="Xie G."/>
            <person name="Stolz J.F."/>
            <person name="Richardson P."/>
        </authorList>
    </citation>
    <scope>NUCLEOTIDE SEQUENCE [LARGE SCALE GENOMIC DNA]</scope>
    <source>
        <strain evidence="7">ATCC BAA-1101 / DSM 17681 / MLHE-1</strain>
    </source>
</reference>
<dbReference type="AlphaFoldDB" id="Q0A525"/>
<gene>
    <name evidence="6" type="ordered locus">Mlg_2722</name>
</gene>
<accession>Q0A525</accession>
<keyword evidence="1 3" id="KW-0597">Phosphoprotein</keyword>
<dbReference type="PROSITE" id="PS50043">
    <property type="entry name" value="HTH_LUXR_2"/>
    <property type="match status" value="1"/>
</dbReference>
<dbReference type="InterPro" id="IPR000792">
    <property type="entry name" value="Tscrpt_reg_LuxR_C"/>
</dbReference>
<feature type="domain" description="Response regulatory" evidence="5">
    <location>
        <begin position="11"/>
        <end position="127"/>
    </location>
</feature>
<dbReference type="InterPro" id="IPR001789">
    <property type="entry name" value="Sig_transdc_resp-reg_receiver"/>
</dbReference>
<evidence type="ECO:0000313" key="6">
    <source>
        <dbReference type="EMBL" id="ABI58062.1"/>
    </source>
</evidence>
<dbReference type="GO" id="GO:0006355">
    <property type="term" value="P:regulation of DNA-templated transcription"/>
    <property type="evidence" value="ECO:0007669"/>
    <property type="project" value="InterPro"/>
</dbReference>
<dbReference type="PROSITE" id="PS50110">
    <property type="entry name" value="RESPONSE_REGULATORY"/>
    <property type="match status" value="1"/>
</dbReference>
<evidence type="ECO:0000259" key="5">
    <source>
        <dbReference type="PROSITE" id="PS50110"/>
    </source>
</evidence>
<dbReference type="InterPro" id="IPR039420">
    <property type="entry name" value="WalR-like"/>
</dbReference>
<dbReference type="PANTHER" id="PTHR43214:SF43">
    <property type="entry name" value="TWO-COMPONENT RESPONSE REGULATOR"/>
    <property type="match status" value="1"/>
</dbReference>
<organism evidence="6 7">
    <name type="scientific">Alkalilimnicola ehrlichii (strain ATCC BAA-1101 / DSM 17681 / MLHE-1)</name>
    <dbReference type="NCBI Taxonomy" id="187272"/>
    <lineage>
        <taxon>Bacteria</taxon>
        <taxon>Pseudomonadati</taxon>
        <taxon>Pseudomonadota</taxon>
        <taxon>Gammaproteobacteria</taxon>
        <taxon>Chromatiales</taxon>
        <taxon>Ectothiorhodospiraceae</taxon>
        <taxon>Alkalilimnicola</taxon>
    </lineage>
</organism>
<keyword evidence="7" id="KW-1185">Reference proteome</keyword>
<dbReference type="eggNOG" id="COG2197">
    <property type="taxonomic scope" value="Bacteria"/>
</dbReference>
<feature type="domain" description="HTH luxR-type" evidence="4">
    <location>
        <begin position="145"/>
        <end position="210"/>
    </location>
</feature>
<proteinExistence type="predicted"/>
<dbReference type="EMBL" id="CP000453">
    <property type="protein sequence ID" value="ABI58062.1"/>
    <property type="molecule type" value="Genomic_DNA"/>
</dbReference>
<dbReference type="RefSeq" id="WP_011630455.1">
    <property type="nucleotide sequence ID" value="NC_008340.1"/>
</dbReference>
<dbReference type="Pfam" id="PF00072">
    <property type="entry name" value="Response_reg"/>
    <property type="match status" value="1"/>
</dbReference>
<dbReference type="SUPFAM" id="SSF52172">
    <property type="entry name" value="CheY-like"/>
    <property type="match status" value="1"/>
</dbReference>
<dbReference type="GO" id="GO:0000160">
    <property type="term" value="P:phosphorelay signal transduction system"/>
    <property type="evidence" value="ECO:0007669"/>
    <property type="project" value="InterPro"/>
</dbReference>
<dbReference type="InterPro" id="IPR058245">
    <property type="entry name" value="NreC/VraR/RcsB-like_REC"/>
</dbReference>
<dbReference type="GO" id="GO:0003677">
    <property type="term" value="F:DNA binding"/>
    <property type="evidence" value="ECO:0007669"/>
    <property type="project" value="UniProtKB-KW"/>
</dbReference>
<protein>
    <submittedName>
        <fullName evidence="6">Two component transcriptional regulator, LuxR family</fullName>
    </submittedName>
</protein>
<dbReference type="InterPro" id="IPR016032">
    <property type="entry name" value="Sig_transdc_resp-reg_C-effctor"/>
</dbReference>
<dbReference type="SMART" id="SM00421">
    <property type="entry name" value="HTH_LUXR"/>
    <property type="match status" value="1"/>
</dbReference>
<sequence>MTQRQPPGPLTLLLVDDHAVVRAGYRRLLEQASRCWQVTEADSGESAYRACARERFDVVVMDISLPGISGLETLARLQRRAPEIRVLIFSMHEEPVFAEQALSGGAAGYITKSSAPEVLVEAVQRIAAGGHYLGPDVRCRHGDADTAGLQSLSAREFEIFRLLAEGCGSAEIARLLNISYKTVANYGSGIREKLALNNVAEMTRLAIRAGVIKA</sequence>
<evidence type="ECO:0000259" key="4">
    <source>
        <dbReference type="PROSITE" id="PS50043"/>
    </source>
</evidence>
<dbReference type="OrthoDB" id="9796655at2"/>
<feature type="modified residue" description="4-aspartylphosphate" evidence="3">
    <location>
        <position position="62"/>
    </location>
</feature>
<dbReference type="SUPFAM" id="SSF46894">
    <property type="entry name" value="C-terminal effector domain of the bipartite response regulators"/>
    <property type="match status" value="1"/>
</dbReference>
<dbReference type="PANTHER" id="PTHR43214">
    <property type="entry name" value="TWO-COMPONENT RESPONSE REGULATOR"/>
    <property type="match status" value="1"/>
</dbReference>
<dbReference type="Gene3D" id="3.40.50.2300">
    <property type="match status" value="1"/>
</dbReference>
<dbReference type="CDD" id="cd06170">
    <property type="entry name" value="LuxR_C_like"/>
    <property type="match status" value="1"/>
</dbReference>
<dbReference type="Pfam" id="PF00196">
    <property type="entry name" value="GerE"/>
    <property type="match status" value="1"/>
</dbReference>
<evidence type="ECO:0000256" key="1">
    <source>
        <dbReference type="ARBA" id="ARBA00022553"/>
    </source>
</evidence>
<dbReference type="InterPro" id="IPR011006">
    <property type="entry name" value="CheY-like_superfamily"/>
</dbReference>
<evidence type="ECO:0000313" key="7">
    <source>
        <dbReference type="Proteomes" id="UP000001962"/>
    </source>
</evidence>